<gene>
    <name evidence="2" type="ORF">SAMN02745163_01826</name>
</gene>
<feature type="chain" id="PRO_5012115952" description="Lipoprotein" evidence="1">
    <location>
        <begin position="23"/>
        <end position="196"/>
    </location>
</feature>
<dbReference type="RefSeq" id="WP_072986369.1">
    <property type="nucleotide sequence ID" value="NZ_FQZB01000008.1"/>
</dbReference>
<dbReference type="PROSITE" id="PS51257">
    <property type="entry name" value="PROKAR_LIPOPROTEIN"/>
    <property type="match status" value="1"/>
</dbReference>
<keyword evidence="3" id="KW-1185">Reference proteome</keyword>
<keyword evidence="1" id="KW-0732">Signal</keyword>
<name>A0A1M6IUZ8_9CLOT</name>
<dbReference type="AlphaFoldDB" id="A0A1M6IUZ8"/>
<protein>
    <recommendedName>
        <fullName evidence="4">Lipoprotein</fullName>
    </recommendedName>
</protein>
<reference evidence="2 3" key="1">
    <citation type="submission" date="2016-11" db="EMBL/GenBank/DDBJ databases">
        <authorList>
            <person name="Jaros S."/>
            <person name="Januszkiewicz K."/>
            <person name="Wedrychowicz H."/>
        </authorList>
    </citation>
    <scope>NUCLEOTIDE SEQUENCE [LARGE SCALE GENOMIC DNA]</scope>
    <source>
        <strain evidence="2 3">DSM 21758</strain>
    </source>
</reference>
<evidence type="ECO:0008006" key="4">
    <source>
        <dbReference type="Google" id="ProtNLM"/>
    </source>
</evidence>
<sequence length="196" mass="22156">MKKKLSLLICLLFMSIAFLGCAEDPPTKFERNVKVGNNEVLLESKTAFNGKVNIYIPNDFEKMPEEVMSKISSKDKKPDSMYTDSTQSIILGFIDTGTKTTDSKVGNGDKEFAKLMMSSIYPSMKITNCDVEKVNGKNILKCEYEFSEGNQTLYFYAFGFELDKKFCGGIFFCEPGEKDNYKPVIENVIKSIKIKN</sequence>
<feature type="signal peptide" evidence="1">
    <location>
        <begin position="1"/>
        <end position="22"/>
    </location>
</feature>
<evidence type="ECO:0000256" key="1">
    <source>
        <dbReference type="SAM" id="SignalP"/>
    </source>
</evidence>
<dbReference type="OrthoDB" id="249246at2"/>
<accession>A0A1M6IUZ8</accession>
<organism evidence="2 3">
    <name type="scientific">Clostridium cavendishii DSM 21758</name>
    <dbReference type="NCBI Taxonomy" id="1121302"/>
    <lineage>
        <taxon>Bacteria</taxon>
        <taxon>Bacillati</taxon>
        <taxon>Bacillota</taxon>
        <taxon>Clostridia</taxon>
        <taxon>Eubacteriales</taxon>
        <taxon>Clostridiaceae</taxon>
        <taxon>Clostridium</taxon>
    </lineage>
</organism>
<evidence type="ECO:0000313" key="3">
    <source>
        <dbReference type="Proteomes" id="UP000184310"/>
    </source>
</evidence>
<dbReference type="Proteomes" id="UP000184310">
    <property type="component" value="Unassembled WGS sequence"/>
</dbReference>
<evidence type="ECO:0000313" key="2">
    <source>
        <dbReference type="EMBL" id="SHJ38311.1"/>
    </source>
</evidence>
<proteinExistence type="predicted"/>
<dbReference type="EMBL" id="FQZB01000008">
    <property type="protein sequence ID" value="SHJ38311.1"/>
    <property type="molecule type" value="Genomic_DNA"/>
</dbReference>